<keyword evidence="1" id="KW-1133">Transmembrane helix</keyword>
<reference evidence="2" key="2">
    <citation type="submission" date="2023-05" db="EMBL/GenBank/DDBJ databases">
        <authorList>
            <person name="Fouks B."/>
        </authorList>
    </citation>
    <scope>NUCLEOTIDE SEQUENCE</scope>
    <source>
        <strain evidence="2">Stay&amp;Tobe</strain>
        <tissue evidence="2">Testes</tissue>
    </source>
</reference>
<keyword evidence="3" id="KW-1185">Reference proteome</keyword>
<dbReference type="EMBL" id="JASPKZ010000419">
    <property type="protein sequence ID" value="KAJ9600441.1"/>
    <property type="molecule type" value="Genomic_DNA"/>
</dbReference>
<protein>
    <submittedName>
        <fullName evidence="2">Uncharacterized protein</fullName>
    </submittedName>
</protein>
<comment type="caution">
    <text evidence="2">The sequence shown here is derived from an EMBL/GenBank/DDBJ whole genome shotgun (WGS) entry which is preliminary data.</text>
</comment>
<keyword evidence="1" id="KW-0472">Membrane</keyword>
<dbReference type="AlphaFoldDB" id="A0AAD8AJX0"/>
<evidence type="ECO:0000256" key="1">
    <source>
        <dbReference type="SAM" id="Phobius"/>
    </source>
</evidence>
<evidence type="ECO:0000313" key="3">
    <source>
        <dbReference type="Proteomes" id="UP001233999"/>
    </source>
</evidence>
<sequence length="51" mass="5921">FTHKQLNNKYYLHCILTFYYITILALVISLLLAKQLSMQALCPPTLFLSCN</sequence>
<dbReference type="Proteomes" id="UP001233999">
    <property type="component" value="Unassembled WGS sequence"/>
</dbReference>
<accession>A0AAD8AJX0</accession>
<feature type="non-terminal residue" evidence="2">
    <location>
        <position position="51"/>
    </location>
</feature>
<proteinExistence type="predicted"/>
<feature type="non-terminal residue" evidence="2">
    <location>
        <position position="1"/>
    </location>
</feature>
<gene>
    <name evidence="2" type="ORF">L9F63_009211</name>
</gene>
<name>A0AAD8AJX0_DIPPU</name>
<keyword evidence="1" id="KW-0812">Transmembrane</keyword>
<reference evidence="2" key="1">
    <citation type="journal article" date="2023" name="IScience">
        <title>Live-bearing cockroach genome reveals convergent evolutionary mechanisms linked to viviparity in insects and beyond.</title>
        <authorList>
            <person name="Fouks B."/>
            <person name="Harrison M.C."/>
            <person name="Mikhailova A.A."/>
            <person name="Marchal E."/>
            <person name="English S."/>
            <person name="Carruthers M."/>
            <person name="Jennings E.C."/>
            <person name="Chiamaka E.L."/>
            <person name="Frigard R.A."/>
            <person name="Pippel M."/>
            <person name="Attardo G.M."/>
            <person name="Benoit J.B."/>
            <person name="Bornberg-Bauer E."/>
            <person name="Tobe S.S."/>
        </authorList>
    </citation>
    <scope>NUCLEOTIDE SEQUENCE</scope>
    <source>
        <strain evidence="2">Stay&amp;Tobe</strain>
    </source>
</reference>
<feature type="transmembrane region" description="Helical" evidence="1">
    <location>
        <begin position="12"/>
        <end position="33"/>
    </location>
</feature>
<organism evidence="2 3">
    <name type="scientific">Diploptera punctata</name>
    <name type="common">Pacific beetle cockroach</name>
    <dbReference type="NCBI Taxonomy" id="6984"/>
    <lineage>
        <taxon>Eukaryota</taxon>
        <taxon>Metazoa</taxon>
        <taxon>Ecdysozoa</taxon>
        <taxon>Arthropoda</taxon>
        <taxon>Hexapoda</taxon>
        <taxon>Insecta</taxon>
        <taxon>Pterygota</taxon>
        <taxon>Neoptera</taxon>
        <taxon>Polyneoptera</taxon>
        <taxon>Dictyoptera</taxon>
        <taxon>Blattodea</taxon>
        <taxon>Blaberoidea</taxon>
        <taxon>Blaberidae</taxon>
        <taxon>Diplopterinae</taxon>
        <taxon>Diploptera</taxon>
    </lineage>
</organism>
<evidence type="ECO:0000313" key="2">
    <source>
        <dbReference type="EMBL" id="KAJ9600441.1"/>
    </source>
</evidence>